<dbReference type="Gene3D" id="3.40.30.10">
    <property type="entry name" value="Glutaredoxin"/>
    <property type="match status" value="1"/>
</dbReference>
<dbReference type="Proteomes" id="UP000825935">
    <property type="component" value="Chromosome 20"/>
</dbReference>
<dbReference type="OMA" id="HIGGSQY"/>
<dbReference type="InterPro" id="IPR009737">
    <property type="entry name" value="Aim32/Apd1-like"/>
</dbReference>
<dbReference type="InterPro" id="IPR036249">
    <property type="entry name" value="Thioredoxin-like_sf"/>
</dbReference>
<comment type="caution">
    <text evidence="2">The sequence shown here is derived from an EMBL/GenBank/DDBJ whole genome shotgun (WGS) entry which is preliminary data.</text>
</comment>
<evidence type="ECO:0000313" key="3">
    <source>
        <dbReference type="Proteomes" id="UP000825935"/>
    </source>
</evidence>
<accession>A0A8T2SJ36</accession>
<sequence length="384" mass="42525">MRVLQSPLLRGPSSRRVDARDACQRLTRVPHYLGSRPALILRWVPSYQSAMANSSAEVAADHGFQRADMYKDPLAGTVHHYEKHVFLCYKSPKSWPAQLETSNDDELPRLFATSLKAKKSVMPKKIRLTITDAAESSDGDVFIFPDMVKYKGLTASEIEGFVDEVLVNGSDFLSERKETLQGSHIFVCAHERRDMRCGVCGPALIDTFKKEIVDRGITGEVFIRSCSHIGGHKYAGNVLIYSPDANNEVSGHCYGYVTPKDVPLLLDEHIGQRKIIYKLWRGQMGLSEEEQKMVYQKWLENSQSHEELLEGCPCSQVKEMNGPTTGCCKDKSGDGSKSSCWGRCTSCFSSWKKSDTLAALAVVAAVGAVAVAFNLSRRSSQGSS</sequence>
<dbReference type="PANTHER" id="PTHR31902">
    <property type="entry name" value="ACTIN PATCHES DISTAL PROTEIN 1"/>
    <property type="match status" value="1"/>
</dbReference>
<dbReference type="CDD" id="cd03062">
    <property type="entry name" value="TRX_Fd_Sucrase"/>
    <property type="match status" value="1"/>
</dbReference>
<keyword evidence="1" id="KW-0812">Transmembrane</keyword>
<dbReference type="SUPFAM" id="SSF52833">
    <property type="entry name" value="Thioredoxin-like"/>
    <property type="match status" value="1"/>
</dbReference>
<gene>
    <name evidence="2" type="ORF">KP509_20G089700</name>
</gene>
<feature type="transmembrane region" description="Helical" evidence="1">
    <location>
        <begin position="357"/>
        <end position="375"/>
    </location>
</feature>
<proteinExistence type="predicted"/>
<evidence type="ECO:0000313" key="2">
    <source>
        <dbReference type="EMBL" id="KAH7332481.1"/>
    </source>
</evidence>
<organism evidence="2 3">
    <name type="scientific">Ceratopteris richardii</name>
    <name type="common">Triangle waterfern</name>
    <dbReference type="NCBI Taxonomy" id="49495"/>
    <lineage>
        <taxon>Eukaryota</taxon>
        <taxon>Viridiplantae</taxon>
        <taxon>Streptophyta</taxon>
        <taxon>Embryophyta</taxon>
        <taxon>Tracheophyta</taxon>
        <taxon>Polypodiopsida</taxon>
        <taxon>Polypodiidae</taxon>
        <taxon>Polypodiales</taxon>
        <taxon>Pteridineae</taxon>
        <taxon>Pteridaceae</taxon>
        <taxon>Parkerioideae</taxon>
        <taxon>Ceratopteris</taxon>
    </lineage>
</organism>
<dbReference type="PANTHER" id="PTHR31902:SF14">
    <property type="entry name" value="ACTIN PATCHES DISTAL PROTEIN 1"/>
    <property type="match status" value="1"/>
</dbReference>
<keyword evidence="3" id="KW-1185">Reference proteome</keyword>
<protein>
    <submittedName>
        <fullName evidence="2">Uncharacterized protein</fullName>
    </submittedName>
</protein>
<keyword evidence="1" id="KW-1133">Transmembrane helix</keyword>
<dbReference type="FunFam" id="3.40.30.10:FF:000213">
    <property type="entry name" value="APD1p protein"/>
    <property type="match status" value="1"/>
</dbReference>
<dbReference type="Pfam" id="PF06999">
    <property type="entry name" value="Suc_Fer-like"/>
    <property type="match status" value="1"/>
</dbReference>
<dbReference type="OrthoDB" id="10253744at2759"/>
<dbReference type="EMBL" id="CM035425">
    <property type="protein sequence ID" value="KAH7332481.1"/>
    <property type="molecule type" value="Genomic_DNA"/>
</dbReference>
<evidence type="ECO:0000256" key="1">
    <source>
        <dbReference type="SAM" id="Phobius"/>
    </source>
</evidence>
<keyword evidence="1" id="KW-0472">Membrane</keyword>
<reference evidence="2" key="1">
    <citation type="submission" date="2021-08" db="EMBL/GenBank/DDBJ databases">
        <title>WGS assembly of Ceratopteris richardii.</title>
        <authorList>
            <person name="Marchant D.B."/>
            <person name="Chen G."/>
            <person name="Jenkins J."/>
            <person name="Shu S."/>
            <person name="Leebens-Mack J."/>
            <person name="Grimwood J."/>
            <person name="Schmutz J."/>
            <person name="Soltis P."/>
            <person name="Soltis D."/>
            <person name="Chen Z.-H."/>
        </authorList>
    </citation>
    <scope>NUCLEOTIDE SEQUENCE</scope>
    <source>
        <strain evidence="2">Whitten #5841</strain>
        <tissue evidence="2">Leaf</tissue>
    </source>
</reference>
<name>A0A8T2SJ36_CERRI</name>
<dbReference type="AlphaFoldDB" id="A0A8T2SJ36"/>